<name>A0AB33KYX9_9FLAO</name>
<sequence length="299" mass="33401">MKIKEMKFTHIKYIITSLIFVLSLNAKAQQDPSFTMYQLNMNIINPAFAGSQNVLDATMLIRGQWVGIKDAPSTQTLSISSPLGKNLGLGLSLVNDKFSVAKETDVYIDFSYKLQISESMDLFLGLKGGGTFINVDLQSLNINDPLFNENISRFNPNFGAGAYLKGKNYYASLSVPVLLQSKRYEKEGNVVTSASDKPHIYLAGGYTFSLENDSKLTITPSFMMRYVSGVPLSFDATAMIGLFDKVEFGVSHRLKESFSGLLLFKFIKEFKLGYAYEHAINDISTYSNGSHEFVFKFKF</sequence>
<keyword evidence="1" id="KW-0732">Signal</keyword>
<dbReference type="EMBL" id="AP035888">
    <property type="protein sequence ID" value="BFP68186.1"/>
    <property type="molecule type" value="Genomic_DNA"/>
</dbReference>
<dbReference type="NCBIfam" id="TIGR03519">
    <property type="entry name" value="T9SS_PorP_fam"/>
    <property type="match status" value="1"/>
</dbReference>
<evidence type="ECO:0000313" key="2">
    <source>
        <dbReference type="EMBL" id="BFP68186.1"/>
    </source>
</evidence>
<protein>
    <submittedName>
        <fullName evidence="2">Type IX secretion system membrane protein PorP/SprF</fullName>
    </submittedName>
</protein>
<proteinExistence type="predicted"/>
<accession>A0AB33KYX9</accession>
<feature type="signal peptide" evidence="1">
    <location>
        <begin position="1"/>
        <end position="28"/>
    </location>
</feature>
<feature type="chain" id="PRO_5044227677" evidence="1">
    <location>
        <begin position="29"/>
        <end position="299"/>
    </location>
</feature>
<reference evidence="2" key="1">
    <citation type="submission" date="2024-08" db="EMBL/GenBank/DDBJ databases">
        <title>Whole genome sequence of Tenacibaculum sp. strain pbs-1 associated with black-spot shell disease in Akoya pearl oysters.</title>
        <authorList>
            <person name="Sakatoku A."/>
            <person name="Suzuki T."/>
            <person name="Hatano K."/>
            <person name="Seki M."/>
            <person name="Tanaka D."/>
            <person name="Nakamura S."/>
            <person name="Suzuki N."/>
            <person name="Isshiki T."/>
        </authorList>
    </citation>
    <scope>NUCLEOTIDE SEQUENCE</scope>
    <source>
        <strain evidence="2">Pbs-1</strain>
    </source>
</reference>
<dbReference type="InterPro" id="IPR019861">
    <property type="entry name" value="PorP/SprF_Bacteroidetes"/>
</dbReference>
<dbReference type="Pfam" id="PF11751">
    <property type="entry name" value="PorP_SprF"/>
    <property type="match status" value="1"/>
</dbReference>
<evidence type="ECO:0000256" key="1">
    <source>
        <dbReference type="SAM" id="SignalP"/>
    </source>
</evidence>
<gene>
    <name evidence="2" type="ORF">Pbs1_15290</name>
</gene>
<organism evidence="2">
    <name type="scientific">Tenacibaculum sp. Pbs-1</name>
    <dbReference type="NCBI Taxonomy" id="3238748"/>
    <lineage>
        <taxon>Bacteria</taxon>
        <taxon>Pseudomonadati</taxon>
        <taxon>Bacteroidota</taxon>
        <taxon>Flavobacteriia</taxon>
        <taxon>Flavobacteriales</taxon>
        <taxon>Flavobacteriaceae</taxon>
        <taxon>Tenacibaculum</taxon>
    </lineage>
</organism>
<dbReference type="AlphaFoldDB" id="A0AB33KYX9"/>